<keyword evidence="7" id="KW-1133">Transmembrane helix</keyword>
<feature type="domain" description="N-acetyltransferase" evidence="8">
    <location>
        <begin position="129"/>
        <end position="269"/>
    </location>
</feature>
<evidence type="ECO:0000256" key="6">
    <source>
        <dbReference type="PROSITE-ProRule" id="PRU00339"/>
    </source>
</evidence>
<dbReference type="GO" id="GO:0051087">
    <property type="term" value="F:protein-folding chaperone binding"/>
    <property type="evidence" value="ECO:0007669"/>
    <property type="project" value="TreeGrafter"/>
</dbReference>
<evidence type="ECO:0000256" key="7">
    <source>
        <dbReference type="SAM" id="Phobius"/>
    </source>
</evidence>
<dbReference type="InterPro" id="IPR016181">
    <property type="entry name" value="Acyl_CoA_acyltransferase"/>
</dbReference>
<dbReference type="InterPro" id="IPR000182">
    <property type="entry name" value="GNAT_dom"/>
</dbReference>
<sequence length="772" mass="89805">MSYVQLVDDCFATLEYFEGVKKVKLNCYGLYVLVFPLHALDSLSAAINRVSVEFPRKIVLVKCTFTIWPYLEKMGLKKLWNEKKNAVFILPPKFSSLKKMDFWDRTTCNLNNDQLASVRSTLNDIQMLGDVEEVSYGSAYFDELKEIRIQVFVDEQGVPLEEEFDGFDASSVHLGYRNYLGTFVGVCRLRLVLPFIKLERVAVLKSHRQYRVGSHLNEAAVRLTRQRFPHLLLVAHSQSSVTPFYQKLGYCIFQVFHPLLPFYYASSLNSVFFRFIVVSKEFLEVDIPHHTVVLPPTYCNIDRKYNTSFIYGVMKLFSLTIWNFNEAAICRDYIKGECFDPDVCLYIRELLKSIKGTLLKLMTAGEYFMLPFPYVSLFDLQIIIIYGYITKIHVFNYFTAFFVYYVVLNISSFNICFDFLNNILCHRTVPVELGEKYTEDNWSQRLMSGYEFFSGILGPIGQVNLVSKKPMYLAQHRLLDQIPRLKDDIIIPEYCLATGCSDKDIDMNIWIGPGNTLSPLHTDPRENLFCQVSGRKFIRLISPDDSKNVYFRYLLQYVEKMIRESADELKALGNKYFQQNRFHDAVDAYSKAIIRNPQVATFFTNRALCHIQLKAWSKAADDCRKASDLDRNSVKAYYFWGRAAIQLGNYEEAIKLLTKANELAICQKVNFGDEIHGQMRLARREKFRCEDDKRIKQEIDLQIYLEKLIEEDVVRRLNALESPVMSKADDNVTDDEQKNFERDQLLQEAQQHVAQLNSMFAQVYAEVLVFFF</sequence>
<comment type="catalytic activity">
    <reaction evidence="1">
        <text>S-ubiquitinyl-[E2 ubiquitin-conjugating enzyme]-L-cysteine + [acceptor protein]-L-lysine = [E2 ubiquitin-conjugating enzyme]-L-cysteine + N(6)-ubiquitinyl-[acceptor protein]-L-lysine.</text>
        <dbReference type="EC" id="2.3.2.27"/>
    </reaction>
</comment>
<evidence type="ECO:0000256" key="4">
    <source>
        <dbReference type="ARBA" id="ARBA00022737"/>
    </source>
</evidence>
<evidence type="ECO:0000256" key="1">
    <source>
        <dbReference type="ARBA" id="ARBA00000900"/>
    </source>
</evidence>
<keyword evidence="3" id="KW-0808">Transferase</keyword>
<dbReference type="GO" id="GO:0045862">
    <property type="term" value="P:positive regulation of proteolysis"/>
    <property type="evidence" value="ECO:0007669"/>
    <property type="project" value="TreeGrafter"/>
</dbReference>
<keyword evidence="7" id="KW-0812">Transmembrane</keyword>
<proteinExistence type="predicted"/>
<dbReference type="Pfam" id="PF18391">
    <property type="entry name" value="CHIP_TPR_N"/>
    <property type="match status" value="1"/>
</dbReference>
<dbReference type="Pfam" id="PF00583">
    <property type="entry name" value="Acetyltransf_1"/>
    <property type="match status" value="1"/>
</dbReference>
<keyword evidence="5" id="KW-0833">Ubl conjugation pathway</keyword>
<dbReference type="PROSITE" id="PS51186">
    <property type="entry name" value="GNAT"/>
    <property type="match status" value="1"/>
</dbReference>
<dbReference type="Gene3D" id="3.40.630.30">
    <property type="match status" value="1"/>
</dbReference>
<dbReference type="InterPro" id="IPR041667">
    <property type="entry name" value="Cupin_8"/>
</dbReference>
<dbReference type="Gene3D" id="2.60.120.650">
    <property type="entry name" value="Cupin"/>
    <property type="match status" value="1"/>
</dbReference>
<dbReference type="SUPFAM" id="SSF55729">
    <property type="entry name" value="Acyl-CoA N-acyltransferases (Nat)"/>
    <property type="match status" value="1"/>
</dbReference>
<dbReference type="InterPro" id="IPR041312">
    <property type="entry name" value="CHIP_TPR_N"/>
</dbReference>
<keyword evidence="9" id="KW-1185">Reference proteome</keyword>
<dbReference type="GO" id="GO:0000209">
    <property type="term" value="P:protein polyubiquitination"/>
    <property type="evidence" value="ECO:0007669"/>
    <property type="project" value="TreeGrafter"/>
</dbReference>
<dbReference type="GO" id="GO:0071218">
    <property type="term" value="P:cellular response to misfolded protein"/>
    <property type="evidence" value="ECO:0007669"/>
    <property type="project" value="TreeGrafter"/>
</dbReference>
<dbReference type="Pfam" id="PF12895">
    <property type="entry name" value="ANAPC3"/>
    <property type="match status" value="1"/>
</dbReference>
<feature type="transmembrane region" description="Helical" evidence="7">
    <location>
        <begin position="401"/>
        <end position="420"/>
    </location>
</feature>
<feature type="transmembrane region" description="Helical" evidence="7">
    <location>
        <begin position="367"/>
        <end position="389"/>
    </location>
</feature>
<dbReference type="InterPro" id="IPR011990">
    <property type="entry name" value="TPR-like_helical_dom_sf"/>
</dbReference>
<dbReference type="InterPro" id="IPR019734">
    <property type="entry name" value="TPR_rpt"/>
</dbReference>
<feature type="repeat" description="TPR" evidence="6">
    <location>
        <begin position="634"/>
        <end position="667"/>
    </location>
</feature>
<dbReference type="GO" id="GO:0043161">
    <property type="term" value="P:proteasome-mediated ubiquitin-dependent protein catabolic process"/>
    <property type="evidence" value="ECO:0007669"/>
    <property type="project" value="TreeGrafter"/>
</dbReference>
<dbReference type="GO" id="GO:0016747">
    <property type="term" value="F:acyltransferase activity, transferring groups other than amino-acyl groups"/>
    <property type="evidence" value="ECO:0007669"/>
    <property type="project" value="InterPro"/>
</dbReference>
<dbReference type="GO" id="GO:0061630">
    <property type="term" value="F:ubiquitin protein ligase activity"/>
    <property type="evidence" value="ECO:0007669"/>
    <property type="project" value="UniProtKB-EC"/>
</dbReference>
<keyword evidence="4" id="KW-0677">Repeat</keyword>
<dbReference type="PANTHER" id="PTHR46803">
    <property type="entry name" value="E3 UBIQUITIN-PROTEIN LIGASE CHIP"/>
    <property type="match status" value="1"/>
</dbReference>
<organism evidence="9 10">
    <name type="scientific">Heterorhabditis bacteriophora</name>
    <name type="common">Entomopathogenic nematode worm</name>
    <dbReference type="NCBI Taxonomy" id="37862"/>
    <lineage>
        <taxon>Eukaryota</taxon>
        <taxon>Metazoa</taxon>
        <taxon>Ecdysozoa</taxon>
        <taxon>Nematoda</taxon>
        <taxon>Chromadorea</taxon>
        <taxon>Rhabditida</taxon>
        <taxon>Rhabditina</taxon>
        <taxon>Rhabditomorpha</taxon>
        <taxon>Strongyloidea</taxon>
        <taxon>Heterorhabditidae</taxon>
        <taxon>Heterorhabditis</taxon>
    </lineage>
</organism>
<dbReference type="Proteomes" id="UP000095283">
    <property type="component" value="Unplaced"/>
</dbReference>
<dbReference type="SMART" id="SM00028">
    <property type="entry name" value="TPR"/>
    <property type="match status" value="3"/>
</dbReference>
<keyword evidence="7" id="KW-0472">Membrane</keyword>
<name>A0A1I7WIN2_HETBA</name>
<dbReference type="GO" id="GO:0030018">
    <property type="term" value="C:Z disc"/>
    <property type="evidence" value="ECO:0007669"/>
    <property type="project" value="TreeGrafter"/>
</dbReference>
<dbReference type="Gene3D" id="1.25.40.10">
    <property type="entry name" value="Tetratricopeptide repeat domain"/>
    <property type="match status" value="1"/>
</dbReference>
<dbReference type="Gene3D" id="6.10.140.2020">
    <property type="match status" value="1"/>
</dbReference>
<evidence type="ECO:0000256" key="5">
    <source>
        <dbReference type="ARBA" id="ARBA00022786"/>
    </source>
</evidence>
<protein>
    <recommendedName>
        <fullName evidence="2">RING-type E3 ubiquitin transferase</fullName>
        <ecNumber evidence="2">2.3.2.27</ecNumber>
    </recommendedName>
</protein>
<evidence type="ECO:0000313" key="9">
    <source>
        <dbReference type="Proteomes" id="UP000095283"/>
    </source>
</evidence>
<dbReference type="SUPFAM" id="SSF48452">
    <property type="entry name" value="TPR-like"/>
    <property type="match status" value="1"/>
</dbReference>
<evidence type="ECO:0000256" key="2">
    <source>
        <dbReference type="ARBA" id="ARBA00012483"/>
    </source>
</evidence>
<evidence type="ECO:0000313" key="10">
    <source>
        <dbReference type="WBParaSite" id="Hba_04870"/>
    </source>
</evidence>
<dbReference type="GO" id="GO:0006515">
    <property type="term" value="P:protein quality control for misfolded or incompletely synthesized proteins"/>
    <property type="evidence" value="ECO:0007669"/>
    <property type="project" value="TreeGrafter"/>
</dbReference>
<evidence type="ECO:0000259" key="8">
    <source>
        <dbReference type="PROSITE" id="PS51186"/>
    </source>
</evidence>
<dbReference type="SUPFAM" id="SSF51197">
    <property type="entry name" value="Clavaminate synthase-like"/>
    <property type="match status" value="1"/>
</dbReference>
<dbReference type="Pfam" id="PF13621">
    <property type="entry name" value="Cupin_8"/>
    <property type="match status" value="1"/>
</dbReference>
<keyword evidence="6" id="KW-0802">TPR repeat</keyword>
<evidence type="ECO:0000256" key="3">
    <source>
        <dbReference type="ARBA" id="ARBA00022679"/>
    </source>
</evidence>
<feature type="repeat" description="TPR" evidence="6">
    <location>
        <begin position="566"/>
        <end position="599"/>
    </location>
</feature>
<dbReference type="WBParaSite" id="Hba_04870">
    <property type="protein sequence ID" value="Hba_04870"/>
    <property type="gene ID" value="Hba_04870"/>
</dbReference>
<accession>A0A1I7WIN2</accession>
<dbReference type="EC" id="2.3.2.27" evidence="2"/>
<dbReference type="PROSITE" id="PS50005">
    <property type="entry name" value="TPR"/>
    <property type="match status" value="2"/>
</dbReference>
<dbReference type="AlphaFoldDB" id="A0A1I7WIN2"/>
<dbReference type="PANTHER" id="PTHR46803:SF2">
    <property type="entry name" value="E3 UBIQUITIN-PROTEIN LIGASE CHIP"/>
    <property type="match status" value="1"/>
</dbReference>
<reference evidence="10" key="1">
    <citation type="submission" date="2016-11" db="UniProtKB">
        <authorList>
            <consortium name="WormBaseParasite"/>
        </authorList>
    </citation>
    <scope>IDENTIFICATION</scope>
</reference>